<organism evidence="1 2">
    <name type="scientific">Heterorhabditis bacteriophora</name>
    <name type="common">Entomopathogenic nematode worm</name>
    <dbReference type="NCBI Taxonomy" id="37862"/>
    <lineage>
        <taxon>Eukaryota</taxon>
        <taxon>Metazoa</taxon>
        <taxon>Ecdysozoa</taxon>
        <taxon>Nematoda</taxon>
        <taxon>Chromadorea</taxon>
        <taxon>Rhabditida</taxon>
        <taxon>Rhabditina</taxon>
        <taxon>Rhabditomorpha</taxon>
        <taxon>Strongyloidea</taxon>
        <taxon>Heterorhabditidae</taxon>
        <taxon>Heterorhabditis</taxon>
    </lineage>
</organism>
<evidence type="ECO:0000313" key="2">
    <source>
        <dbReference type="WBParaSite" id="Hba_01353"/>
    </source>
</evidence>
<dbReference type="Proteomes" id="UP000095283">
    <property type="component" value="Unplaced"/>
</dbReference>
<evidence type="ECO:0000313" key="1">
    <source>
        <dbReference type="Proteomes" id="UP000095283"/>
    </source>
</evidence>
<protein>
    <submittedName>
        <fullName evidence="2">Ovule protein</fullName>
    </submittedName>
</protein>
<accession>A0A1I7W9L9</accession>
<reference evidence="2" key="1">
    <citation type="submission" date="2016-11" db="UniProtKB">
        <authorList>
            <consortium name="WormBaseParasite"/>
        </authorList>
    </citation>
    <scope>IDENTIFICATION</scope>
</reference>
<name>A0A1I7W9L9_HETBA</name>
<dbReference type="AlphaFoldDB" id="A0A1I7W9L9"/>
<proteinExistence type="predicted"/>
<keyword evidence="1" id="KW-1185">Reference proteome</keyword>
<sequence>MVLPFKSSSNKVVIKRLYFCIVQSSEEWKSSTKLETLGSLQHELDNLLSTSDPEKLETLCLGLYFLIF</sequence>
<dbReference type="WBParaSite" id="Hba_01353">
    <property type="protein sequence ID" value="Hba_01353"/>
    <property type="gene ID" value="Hba_01353"/>
</dbReference>